<dbReference type="Proteomes" id="UP000558192">
    <property type="component" value="Unassembled WGS sequence"/>
</dbReference>
<evidence type="ECO:0000313" key="3">
    <source>
        <dbReference type="Proteomes" id="UP000558192"/>
    </source>
</evidence>
<evidence type="ECO:0000256" key="1">
    <source>
        <dbReference type="SAM" id="MobiDB-lite"/>
    </source>
</evidence>
<evidence type="ECO:0000313" key="2">
    <source>
        <dbReference type="EMBL" id="NJC06275.1"/>
    </source>
</evidence>
<reference evidence="2 3" key="1">
    <citation type="submission" date="2020-03" db="EMBL/GenBank/DDBJ databases">
        <title>Genomic Encyclopedia of Type Strains, Phase IV (KMG-IV): sequencing the most valuable type-strain genomes for metagenomic binning, comparative biology and taxonomic classification.</title>
        <authorList>
            <person name="Goeker M."/>
        </authorList>
    </citation>
    <scope>NUCLEOTIDE SEQUENCE [LARGE SCALE GENOMIC DNA]</scope>
    <source>
        <strain evidence="2 3">DSM 16846</strain>
    </source>
</reference>
<proteinExistence type="predicted"/>
<dbReference type="AlphaFoldDB" id="A0A7X6BH91"/>
<dbReference type="Gene3D" id="3.30.1540.10">
    <property type="entry name" value="formyl-coa transferase, domain 3"/>
    <property type="match status" value="1"/>
</dbReference>
<keyword evidence="2" id="KW-0413">Isomerase</keyword>
<dbReference type="EMBL" id="JAATJC010000001">
    <property type="protein sequence ID" value="NJC06275.1"/>
    <property type="molecule type" value="Genomic_DNA"/>
</dbReference>
<dbReference type="InterPro" id="IPR044855">
    <property type="entry name" value="CoA-Trfase_III_dom3_sf"/>
</dbReference>
<dbReference type="SUPFAM" id="SSF89796">
    <property type="entry name" value="CoA-transferase family III (CaiB/BaiF)"/>
    <property type="match status" value="1"/>
</dbReference>
<dbReference type="InterPro" id="IPR003673">
    <property type="entry name" value="CoA-Trfase_fam_III"/>
</dbReference>
<dbReference type="InterPro" id="IPR023606">
    <property type="entry name" value="CoA-Trfase_III_dom_1_sf"/>
</dbReference>
<feature type="region of interest" description="Disordered" evidence="1">
    <location>
        <begin position="312"/>
        <end position="336"/>
    </location>
</feature>
<protein>
    <submittedName>
        <fullName evidence="2">Alpha-methylacyl-CoA racemase</fullName>
        <ecNumber evidence="2">5.1.99.4</ecNumber>
    </submittedName>
</protein>
<name>A0A7X6BH91_9SPHN</name>
<dbReference type="InterPro" id="IPR050509">
    <property type="entry name" value="CoA-transferase_III"/>
</dbReference>
<dbReference type="GO" id="GO:0008111">
    <property type="term" value="F:alpha-methylacyl-CoA racemase activity"/>
    <property type="evidence" value="ECO:0007669"/>
    <property type="project" value="UniProtKB-EC"/>
</dbReference>
<dbReference type="PANTHER" id="PTHR48228">
    <property type="entry name" value="SUCCINYL-COA--D-CITRAMALATE COA-TRANSFERASE"/>
    <property type="match status" value="1"/>
</dbReference>
<dbReference type="Gene3D" id="3.40.50.10540">
    <property type="entry name" value="Crotonobetainyl-coa:carnitine coa-transferase, domain 1"/>
    <property type="match status" value="1"/>
</dbReference>
<accession>A0A7X6BH91</accession>
<comment type="caution">
    <text evidence="2">The sequence shown here is derived from an EMBL/GenBank/DDBJ whole genome shotgun (WGS) entry which is preliminary data.</text>
</comment>
<dbReference type="EC" id="5.1.99.4" evidence="2"/>
<gene>
    <name evidence="2" type="ORF">GGQ97_002068</name>
</gene>
<dbReference type="Pfam" id="PF02515">
    <property type="entry name" value="CoA_transf_3"/>
    <property type="match status" value="1"/>
</dbReference>
<dbReference type="RefSeq" id="WP_168069363.1">
    <property type="nucleotide sequence ID" value="NZ_JAATJC010000001.1"/>
</dbReference>
<organism evidence="2 3">
    <name type="scientific">Sphingomonas kaistensis</name>
    <dbReference type="NCBI Taxonomy" id="298708"/>
    <lineage>
        <taxon>Bacteria</taxon>
        <taxon>Pseudomonadati</taxon>
        <taxon>Pseudomonadota</taxon>
        <taxon>Alphaproteobacteria</taxon>
        <taxon>Sphingomonadales</taxon>
        <taxon>Sphingomonadaceae</taxon>
        <taxon>Sphingomonas</taxon>
    </lineage>
</organism>
<dbReference type="PANTHER" id="PTHR48228:SF5">
    <property type="entry name" value="ALPHA-METHYLACYL-COA RACEMASE"/>
    <property type="match status" value="1"/>
</dbReference>
<keyword evidence="3" id="KW-1185">Reference proteome</keyword>
<sequence>MAGALEGLTIIEMAGLGPGPFAAMMLADHGARVIRVERPGNLSVPNDPLTRNRESIALDLRQEEGRGIVRRLAGKADGLIEGYRPGVMERLGLGPEQLLGENPRLVYGRVTGWGQSGPLAQDAGHDINYLAITGLLSCIGEADRPPAVPLNLVADYAGGGLMLAFGMLAGLIAAQRTGQGQVVDAAMTDGAALTGAIIYGLRAAGLWRDERQANLLDGGDPIYGCYRCADGKDIAVGAIEPQFRAALYDGLGLPSGADRPAIAAAFATRPRDAWVGHFAGKEACVAPVLGLGEAPAHPHNRERGTFFDLDGVVQPRPAPRLEGTPPPPPRAPHDEGADGAAILAEWGWPEADVAELRARKVLL</sequence>